<dbReference type="CDD" id="cd03754">
    <property type="entry name" value="proteasome_alpha_type_6"/>
    <property type="match status" value="1"/>
</dbReference>
<keyword evidence="2 7" id="KW-0963">Cytoplasm</keyword>
<keyword evidence="10" id="KW-1185">Reference proteome</keyword>
<dbReference type="GO" id="GO:0006511">
    <property type="term" value="P:ubiquitin-dependent protein catabolic process"/>
    <property type="evidence" value="ECO:0007669"/>
    <property type="project" value="InterPro"/>
</dbReference>
<dbReference type="InterPro" id="IPR034642">
    <property type="entry name" value="Proteasome_subunit_alpha6"/>
</dbReference>
<evidence type="ECO:0000313" key="10">
    <source>
        <dbReference type="Proteomes" id="UP000601435"/>
    </source>
</evidence>
<gene>
    <name evidence="9" type="primary">PSMA6</name>
    <name evidence="9" type="ORF">SNEC2469_LOCUS8917</name>
</gene>
<dbReference type="PANTHER" id="PTHR11599">
    <property type="entry name" value="PROTEASOME SUBUNIT ALPHA/BETA"/>
    <property type="match status" value="1"/>
</dbReference>
<evidence type="ECO:0000259" key="8">
    <source>
        <dbReference type="PROSITE" id="PS00388"/>
    </source>
</evidence>
<dbReference type="PROSITE" id="PS51475">
    <property type="entry name" value="PROTEASOME_ALPHA_2"/>
    <property type="match status" value="1"/>
</dbReference>
<dbReference type="Gene3D" id="3.60.20.10">
    <property type="entry name" value="Glutamine Phosphoribosylpyrophosphate, subunit 1, domain 1"/>
    <property type="match status" value="1"/>
</dbReference>
<comment type="subunit">
    <text evidence="5">The 26S proteasome consists of a 20S proteasome core and two 19S regulatory subunits. The 20S proteasome core is composed of 28 subunits that are arranged in four stacked rings, resulting in a barrel-shaped structure. The two end rings are each formed by seven alpha subunits, and the two central rings are each formed by seven beta subunits. The catalytic chamber with the active sites is on the inside of the barrel.</text>
</comment>
<comment type="caution">
    <text evidence="9">The sequence shown here is derived from an EMBL/GenBank/DDBJ whole genome shotgun (WGS) entry which is preliminary data.</text>
</comment>
<dbReference type="EMBL" id="CAJNJA010014548">
    <property type="protein sequence ID" value="CAE7344651.1"/>
    <property type="molecule type" value="Genomic_DNA"/>
</dbReference>
<proteinExistence type="inferred from homology"/>
<comment type="subcellular location">
    <subcellularLocation>
        <location evidence="7">Cytoplasm</location>
    </subcellularLocation>
    <subcellularLocation>
        <location evidence="7">Nucleus</location>
    </subcellularLocation>
</comment>
<feature type="domain" description="Proteasome alpha-type subunits" evidence="8">
    <location>
        <begin position="7"/>
        <end position="29"/>
    </location>
</feature>
<reference evidence="9" key="1">
    <citation type="submission" date="2021-02" db="EMBL/GenBank/DDBJ databases">
        <authorList>
            <person name="Dougan E. K."/>
            <person name="Rhodes N."/>
            <person name="Thang M."/>
            <person name="Chan C."/>
        </authorList>
    </citation>
    <scope>NUCLEOTIDE SEQUENCE</scope>
</reference>
<dbReference type="GO" id="GO:0005634">
    <property type="term" value="C:nucleus"/>
    <property type="evidence" value="ECO:0007669"/>
    <property type="project" value="UniProtKB-SubCell"/>
</dbReference>
<sequence>MARQSGYDRHITIFSPEGRLHQVEYAFQAVKKNQNMTSVALRGDDSVVAVTQKKVPDKLMDKEFGTHLYNITPNLGCLMTGMSPDARALVYRAREIASKFKDKNGYEIPVHYLALKLANIAQVYTQHAYMRPYGVSTMLFSMDDEKGPSLYQVDPAGQYFGYKAAAAGTKDQEAQNALEKIVKKKIQFTEAETIQQAIGCLQAVMGMDFKASDIEVGVVSKSRKGFFRLSEAEIDGHLTAIVEKDT</sequence>
<dbReference type="SMART" id="SM00948">
    <property type="entry name" value="Proteasome_A_N"/>
    <property type="match status" value="1"/>
</dbReference>
<dbReference type="InterPro" id="IPR000426">
    <property type="entry name" value="Proteasome_asu_N"/>
</dbReference>
<dbReference type="PROSITE" id="PS00388">
    <property type="entry name" value="PROTEASOME_ALPHA_1"/>
    <property type="match status" value="1"/>
</dbReference>
<evidence type="ECO:0000256" key="4">
    <source>
        <dbReference type="ARBA" id="ARBA00023242"/>
    </source>
</evidence>
<dbReference type="GO" id="GO:0019773">
    <property type="term" value="C:proteasome core complex, alpha-subunit complex"/>
    <property type="evidence" value="ECO:0007669"/>
    <property type="project" value="UniProtKB-UniRule"/>
</dbReference>
<comment type="similarity">
    <text evidence="6 7">Belongs to the peptidase T1A family.</text>
</comment>
<dbReference type="OrthoDB" id="431557at2759"/>
<accession>A0A812PEL7</accession>
<organism evidence="9 10">
    <name type="scientific">Symbiodinium necroappetens</name>
    <dbReference type="NCBI Taxonomy" id="1628268"/>
    <lineage>
        <taxon>Eukaryota</taxon>
        <taxon>Sar</taxon>
        <taxon>Alveolata</taxon>
        <taxon>Dinophyceae</taxon>
        <taxon>Suessiales</taxon>
        <taxon>Symbiodiniaceae</taxon>
        <taxon>Symbiodinium</taxon>
    </lineage>
</organism>
<keyword evidence="4 7" id="KW-0539">Nucleus</keyword>
<dbReference type="AlphaFoldDB" id="A0A812PEL7"/>
<comment type="function">
    <text evidence="1">The proteasome is a multicatalytic proteinase complex which is characterized by its ability to cleave peptides with Arg, Phe, Tyr, Leu, and Glu adjacent to the leaving group at neutral or slightly basic pH. The proteasome has an ATP-dependent proteolytic activity.</text>
</comment>
<evidence type="ECO:0000256" key="2">
    <source>
        <dbReference type="ARBA" id="ARBA00022490"/>
    </source>
</evidence>
<evidence type="ECO:0000313" key="9">
    <source>
        <dbReference type="EMBL" id="CAE7344651.1"/>
    </source>
</evidence>
<name>A0A812PEL7_9DINO</name>
<dbReference type="InterPro" id="IPR029055">
    <property type="entry name" value="Ntn_hydrolases_N"/>
</dbReference>
<dbReference type="Proteomes" id="UP000601435">
    <property type="component" value="Unassembled WGS sequence"/>
</dbReference>
<dbReference type="FunFam" id="3.60.20.10:FF:000055">
    <property type="entry name" value="Proteasome subunit alpha type"/>
    <property type="match status" value="1"/>
</dbReference>
<dbReference type="SUPFAM" id="SSF56235">
    <property type="entry name" value="N-terminal nucleophile aminohydrolases (Ntn hydrolases)"/>
    <property type="match status" value="1"/>
</dbReference>
<keyword evidence="3 6" id="KW-0647">Proteasome</keyword>
<evidence type="ECO:0000256" key="6">
    <source>
        <dbReference type="PROSITE-ProRule" id="PRU00808"/>
    </source>
</evidence>
<dbReference type="Pfam" id="PF00227">
    <property type="entry name" value="Proteasome"/>
    <property type="match status" value="1"/>
</dbReference>
<dbReference type="InterPro" id="IPR001353">
    <property type="entry name" value="Proteasome_sua/b"/>
</dbReference>
<dbReference type="InterPro" id="IPR050115">
    <property type="entry name" value="Proteasome_alpha"/>
</dbReference>
<evidence type="ECO:0000256" key="7">
    <source>
        <dbReference type="RuleBase" id="RU000551"/>
    </source>
</evidence>
<dbReference type="GO" id="GO:0005737">
    <property type="term" value="C:cytoplasm"/>
    <property type="evidence" value="ECO:0007669"/>
    <property type="project" value="UniProtKB-SubCell"/>
</dbReference>
<protein>
    <recommendedName>
        <fullName evidence="7">Proteasome subunit alpha type</fullName>
    </recommendedName>
</protein>
<evidence type="ECO:0000256" key="1">
    <source>
        <dbReference type="ARBA" id="ARBA00002000"/>
    </source>
</evidence>
<evidence type="ECO:0000256" key="5">
    <source>
        <dbReference type="ARBA" id="ARBA00026071"/>
    </source>
</evidence>
<evidence type="ECO:0000256" key="3">
    <source>
        <dbReference type="ARBA" id="ARBA00022942"/>
    </source>
</evidence>
<dbReference type="Pfam" id="PF10584">
    <property type="entry name" value="Proteasome_A_N"/>
    <property type="match status" value="1"/>
</dbReference>
<dbReference type="InterPro" id="IPR023332">
    <property type="entry name" value="Proteasome_alpha-type"/>
</dbReference>